<dbReference type="Proteomes" id="UP001185984">
    <property type="component" value="Unassembled WGS sequence"/>
</dbReference>
<dbReference type="EMBL" id="JAPTHD010000013">
    <property type="protein sequence ID" value="MDV5825595.1"/>
    <property type="molecule type" value="Genomic_DNA"/>
</dbReference>
<dbReference type="InterPro" id="IPR029063">
    <property type="entry name" value="SAM-dependent_MTases_sf"/>
</dbReference>
<keyword evidence="3" id="KW-1185">Reference proteome</keyword>
<dbReference type="Pfam" id="PF01739">
    <property type="entry name" value="CheR"/>
    <property type="match status" value="1"/>
</dbReference>
<dbReference type="PROSITE" id="PS50123">
    <property type="entry name" value="CHER"/>
    <property type="match status" value="1"/>
</dbReference>
<accession>A0ABU4A1H1</accession>
<protein>
    <submittedName>
        <fullName evidence="2">Protein-glutamate O-methyltransferase CheR</fullName>
    </submittedName>
</protein>
<evidence type="ECO:0000313" key="3">
    <source>
        <dbReference type="Proteomes" id="UP001185984"/>
    </source>
</evidence>
<sequence>MDAAMMADLAAAPEAEEQLQLLELDSLLDLLWRRHQFDFRGYSRGSILRRMVRAQQYFGCESLSMLQHRMLHEPAILPDLLSFLTIHVSEMFRDPAYFRALREQVLPHLATFPSLKVWIAGCSTGEELYSLAILFREEGLDSRTLFYATDISPAALRKAELGIYDMDRLAGFTANHQASGARTSLSDYYTAAYGGARFDPSLRERTLFAEHSLVSDQVFGEVHLISCRNVLIYFDRPLQDRAVGLFRESLVRGGFLGLGAKETLRFSTHANGFTEFAAQERIYRKANSAGNVVHV</sequence>
<evidence type="ECO:0000313" key="2">
    <source>
        <dbReference type="EMBL" id="MDV5825595.1"/>
    </source>
</evidence>
<reference evidence="3" key="1">
    <citation type="journal article" date="2022" name="J Environ Chem Eng">
        <title>Biodegradation of petroleum oil using a constructed nonpathogenic and heavy metal-tolerant bacterial consortium isolated from marine sponges.</title>
        <authorList>
            <person name="Dechsakulwatana C."/>
            <person name="Rungsihiranrut A."/>
            <person name="Muangchinda C."/>
            <person name="Ningthoujam R."/>
            <person name="Klankeo P."/>
            <person name="Pinyakong O."/>
        </authorList>
    </citation>
    <scope>NUCLEOTIDE SEQUENCE [LARGE SCALE GENOMIC DNA]</scope>
    <source>
        <strain evidence="3">MO2-4</strain>
    </source>
</reference>
<evidence type="ECO:0000259" key="1">
    <source>
        <dbReference type="PROSITE" id="PS50123"/>
    </source>
</evidence>
<proteinExistence type="predicted"/>
<dbReference type="PANTHER" id="PTHR24422">
    <property type="entry name" value="CHEMOTAXIS PROTEIN METHYLTRANSFERASE"/>
    <property type="match status" value="1"/>
</dbReference>
<dbReference type="RefSeq" id="WP_228168021.1">
    <property type="nucleotide sequence ID" value="NZ_JAPTHD010000013.1"/>
</dbReference>
<feature type="domain" description="CheR-type methyltransferase" evidence="1">
    <location>
        <begin position="12"/>
        <end position="264"/>
    </location>
</feature>
<dbReference type="SMART" id="SM00138">
    <property type="entry name" value="MeTrc"/>
    <property type="match status" value="1"/>
</dbReference>
<dbReference type="InterPro" id="IPR000780">
    <property type="entry name" value="CheR_MeTrfase"/>
</dbReference>
<name>A0ABU4A1H1_9SPHN</name>
<dbReference type="Gene3D" id="3.40.50.150">
    <property type="entry name" value="Vaccinia Virus protein VP39"/>
    <property type="match status" value="1"/>
</dbReference>
<organism evidence="2 3">
    <name type="scientific">Sphingobium naphthae</name>
    <dbReference type="NCBI Taxonomy" id="1886786"/>
    <lineage>
        <taxon>Bacteria</taxon>
        <taxon>Pseudomonadati</taxon>
        <taxon>Pseudomonadota</taxon>
        <taxon>Alphaproteobacteria</taxon>
        <taxon>Sphingomonadales</taxon>
        <taxon>Sphingomonadaceae</taxon>
        <taxon>Sphingobium</taxon>
    </lineage>
</organism>
<dbReference type="PANTHER" id="PTHR24422:SF8">
    <property type="entry name" value="CHEMOTAXIS PROTEIN"/>
    <property type="match status" value="1"/>
</dbReference>
<dbReference type="InterPro" id="IPR050903">
    <property type="entry name" value="Bact_Chemotaxis_MeTrfase"/>
</dbReference>
<comment type="caution">
    <text evidence="2">The sequence shown here is derived from an EMBL/GenBank/DDBJ whole genome shotgun (WGS) entry which is preliminary data.</text>
</comment>
<gene>
    <name evidence="2" type="ORF">O0R41_18475</name>
</gene>
<dbReference type="PRINTS" id="PR00996">
    <property type="entry name" value="CHERMTFRASE"/>
</dbReference>
<dbReference type="SUPFAM" id="SSF53335">
    <property type="entry name" value="S-adenosyl-L-methionine-dependent methyltransferases"/>
    <property type="match status" value="1"/>
</dbReference>
<dbReference type="InterPro" id="IPR022642">
    <property type="entry name" value="CheR_C"/>
</dbReference>